<reference evidence="3" key="2">
    <citation type="submission" date="2015-07" db="EMBL/GenBank/DDBJ databases">
        <title>The genome sequence of Plasmodium falciparum RAJ116.</title>
        <authorList>
            <consortium name="The Broad Institute Genome Sequencing Platform"/>
            <person name="Volkman S.K."/>
            <person name="Neafsey D.E."/>
            <person name="Dash A.P."/>
            <person name="Chitnis C.E."/>
            <person name="Hartl D.L."/>
            <person name="Young S.K."/>
            <person name="Kodira C.D."/>
            <person name="Zeng Q."/>
            <person name="Koehrsen M."/>
            <person name="Godfrey P."/>
            <person name="Alvarado L."/>
            <person name="Berlin A."/>
            <person name="Borenstein D."/>
            <person name="Chen Z."/>
            <person name="Engels R."/>
            <person name="Freedman E."/>
            <person name="Gellesch M."/>
            <person name="Goldberg J."/>
            <person name="Griggs A."/>
            <person name="Gujja S."/>
            <person name="Heiman D."/>
            <person name="Hepburn T."/>
            <person name="Howarth C."/>
            <person name="Jen D."/>
            <person name="Larson L."/>
            <person name="Lewis B."/>
            <person name="Mehta T."/>
            <person name="Park D."/>
            <person name="Pearson M."/>
            <person name="Roberts A."/>
            <person name="Saif S."/>
            <person name="Shea T."/>
            <person name="Shenoy N."/>
            <person name="Sisk P."/>
            <person name="Stolte C."/>
            <person name="Sykes S."/>
            <person name="Walk T."/>
            <person name="White J."/>
            <person name="Yandava C."/>
            <person name="Wirth D.F."/>
            <person name="Nusbaum C."/>
            <person name="Birren B."/>
        </authorList>
    </citation>
    <scope>NUCLEOTIDE SEQUENCE [LARGE SCALE GENOMIC DNA]</scope>
    <source>
        <strain evidence="3">RAJ116</strain>
    </source>
</reference>
<organism evidence="2 3">
    <name type="scientific">Plasmodium falciparum RAJ116</name>
    <dbReference type="NCBI Taxonomy" id="580058"/>
    <lineage>
        <taxon>Eukaryota</taxon>
        <taxon>Sar</taxon>
        <taxon>Alveolata</taxon>
        <taxon>Apicomplexa</taxon>
        <taxon>Aconoidasida</taxon>
        <taxon>Haemosporida</taxon>
        <taxon>Plasmodiidae</taxon>
        <taxon>Plasmodium</taxon>
        <taxon>Plasmodium (Laverania)</taxon>
    </lineage>
</organism>
<gene>
    <name evidence="2" type="ORF">PFLG_00465</name>
</gene>
<feature type="region of interest" description="Disordered" evidence="1">
    <location>
        <begin position="268"/>
        <end position="325"/>
    </location>
</feature>
<name>A0A0L0CVT7_PLAFA</name>
<dbReference type="OrthoDB" id="387139at2759"/>
<reference evidence="3" key="1">
    <citation type="submission" date="2015-07" db="EMBL/GenBank/DDBJ databases">
        <title>Annotation of Plasmodium falciparum RAJ116.</title>
        <authorList>
            <consortium name="The Broad Institute Genome Sequencing Platform"/>
            <person name="Volkman S.K."/>
            <person name="Neafsey D.E."/>
            <person name="Dash A.P."/>
            <person name="Chitnis C.E."/>
            <person name="Hartl D.L."/>
            <person name="Young S.K."/>
            <person name="Zeng Q."/>
            <person name="Koehrsen M."/>
            <person name="Alvarado L."/>
            <person name="Berlin A."/>
            <person name="Borenstein D."/>
            <person name="Chapman S.B."/>
            <person name="Chen Z."/>
            <person name="Engels R."/>
            <person name="Freedman E."/>
            <person name="Gellesch M."/>
            <person name="Goldberg J."/>
            <person name="Griggs A."/>
            <person name="Gujja S."/>
            <person name="Heilman E.R."/>
            <person name="Heiman D.I."/>
            <person name="Howarth C."/>
            <person name="Jen D."/>
            <person name="Larson L."/>
            <person name="Mehta T."/>
            <person name="Neiman D."/>
            <person name="Park D."/>
            <person name="Pearson M."/>
            <person name="Roberts A."/>
            <person name="Saif S."/>
            <person name="Shea T."/>
            <person name="Shenoy N."/>
            <person name="Sisk P."/>
            <person name="Stolte C."/>
            <person name="Sykes S."/>
            <person name="Walk T."/>
            <person name="White J."/>
            <person name="Yandava C."/>
            <person name="Haas B."/>
            <person name="Henn M.R."/>
            <person name="Nusbaum C."/>
            <person name="Birren B."/>
        </authorList>
    </citation>
    <scope>NUCLEOTIDE SEQUENCE [LARGE SCALE GENOMIC DNA]</scope>
    <source>
        <strain evidence="3">RAJ116</strain>
    </source>
</reference>
<feature type="region of interest" description="Disordered" evidence="1">
    <location>
        <begin position="107"/>
        <end position="126"/>
    </location>
</feature>
<evidence type="ECO:0000313" key="2">
    <source>
        <dbReference type="EMBL" id="KNC35474.1"/>
    </source>
</evidence>
<evidence type="ECO:0000256" key="1">
    <source>
        <dbReference type="SAM" id="MobiDB-lite"/>
    </source>
</evidence>
<dbReference type="EMBL" id="GG663844">
    <property type="protein sequence ID" value="KNC35474.1"/>
    <property type="molecule type" value="Genomic_DNA"/>
</dbReference>
<dbReference type="AlphaFoldDB" id="A0A0L0CVT7"/>
<feature type="compositionally biased region" description="Low complexity" evidence="1">
    <location>
        <begin position="274"/>
        <end position="311"/>
    </location>
</feature>
<evidence type="ECO:0000313" key="3">
    <source>
        <dbReference type="Proteomes" id="UP000054566"/>
    </source>
</evidence>
<sequence>MNDNYNLGYNIDEKQFDGYDDYMKKKESKGYESHSDISCKIGYTDSESEGVASIKDVSYFTYGNNMNYNYKKKKDILEKPVWKSLYDIEETVKDSLSDYEYSKNNKLDSDIESPRFGNTSEEDDVDKMEEENETYLNHSNYNNFIKDKNEANRINYNNNNNNMDISITNEGSYKNILNKNISNNLDYDFKEELKNNMYNNLNVFKNLKDDYVEATTHFLKPKTFKDMNGLYYDLNDEMIDIDLIKKEHQKLKETNELKNVSSINFNHLYDDDNNNNNNYNNNNNNYNNNYNNNNSNYNNNYNNNNNNNNNSANVKTKNSRKDKKYKKEVSFANQNENHSYKKFQDKPKSLKNKKDTILKKIKIYEEDELYKGQYDQMYEGEDEYSDELYEKWGKIVMTKYIMNYEKFNDMVNKKVAKDINFEWWNSKKVSKISKDINLKYKDSNDKMKSNDSHVKSSENILNNNNKILNRYDLPKDISYYVEEYQKRKEQAKNYHNQVENPNYTEDKNINDDKENYPGDNINLNNNIRSNTTTVYANSTLSNEKNMNLLNSNISEDVSSINKENNLLNTNINKSNENITIQNCDDNNKLVDNNIYIDQEFLIKNYNVNKNKDKYDSTYIDSLKNNNFIKDIYTDNDVINTESMGIYNETNKMNEKISEPCIHNNTSNIYEYILTNNDMTNVGNENSNDILNKNIEKTNFENESKKLYDVYDMINDYYEKNKNEETINKIQEKCVDKVMYDFINNNIDKETTQFRYG</sequence>
<dbReference type="Proteomes" id="UP000054566">
    <property type="component" value="Unassembled WGS sequence"/>
</dbReference>
<protein>
    <submittedName>
        <fullName evidence="2">Uncharacterized protein</fullName>
    </submittedName>
</protein>
<accession>A0A0L0CVT7</accession>
<proteinExistence type="predicted"/>